<reference evidence="2" key="1">
    <citation type="submission" date="2023-10" db="EMBL/GenBank/DDBJ databases">
        <title>Genome assembly of Pristionchus species.</title>
        <authorList>
            <person name="Yoshida K."/>
            <person name="Sommer R.J."/>
        </authorList>
    </citation>
    <scope>NUCLEOTIDE SEQUENCE</scope>
    <source>
        <strain evidence="2">RS5133</strain>
    </source>
</reference>
<evidence type="ECO:0000313" key="3">
    <source>
        <dbReference type="Proteomes" id="UP001432322"/>
    </source>
</evidence>
<organism evidence="2 3">
    <name type="scientific">Pristionchus fissidentatus</name>
    <dbReference type="NCBI Taxonomy" id="1538716"/>
    <lineage>
        <taxon>Eukaryota</taxon>
        <taxon>Metazoa</taxon>
        <taxon>Ecdysozoa</taxon>
        <taxon>Nematoda</taxon>
        <taxon>Chromadorea</taxon>
        <taxon>Rhabditida</taxon>
        <taxon>Rhabditina</taxon>
        <taxon>Diplogasteromorpha</taxon>
        <taxon>Diplogasteroidea</taxon>
        <taxon>Neodiplogasteridae</taxon>
        <taxon>Pristionchus</taxon>
    </lineage>
</organism>
<dbReference type="InterPro" id="IPR002557">
    <property type="entry name" value="Chitin-bd_dom"/>
</dbReference>
<dbReference type="AlphaFoldDB" id="A0AAV5W3L7"/>
<accession>A0AAV5W3L7</accession>
<dbReference type="InterPro" id="IPR036508">
    <property type="entry name" value="Chitin-bd_dom_sf"/>
</dbReference>
<keyword evidence="3" id="KW-1185">Reference proteome</keyword>
<feature type="non-terminal residue" evidence="2">
    <location>
        <position position="1"/>
    </location>
</feature>
<name>A0AAV5W3L7_9BILA</name>
<gene>
    <name evidence="2" type="ORF">PFISCL1PPCAC_17460</name>
</gene>
<dbReference type="GO" id="GO:0008061">
    <property type="term" value="F:chitin binding"/>
    <property type="evidence" value="ECO:0007669"/>
    <property type="project" value="InterPro"/>
</dbReference>
<dbReference type="EMBL" id="BTSY01000004">
    <property type="protein sequence ID" value="GMT26163.1"/>
    <property type="molecule type" value="Genomic_DNA"/>
</dbReference>
<proteinExistence type="predicted"/>
<dbReference type="Pfam" id="PF01607">
    <property type="entry name" value="CBM_14"/>
    <property type="match status" value="1"/>
</dbReference>
<sequence>YCLSGYYSSVEKRCIDDINLVTDCNIDGNAAPRSMLYEDGLYRRCNYKVDEITSSVNKNTPFANCSSKYRICGTDGIPHVVLCEFGFIFNSASQTCEEKEGIAECNGLEDSKHKVKYTIFTKPSGAELKRQLLQRLPPFFWELNSVQLN</sequence>
<feature type="domain" description="Chitin-binding type-2" evidence="1">
    <location>
        <begin position="42"/>
        <end position="107"/>
    </location>
</feature>
<dbReference type="PROSITE" id="PS50940">
    <property type="entry name" value="CHIT_BIND_II"/>
    <property type="match status" value="1"/>
</dbReference>
<protein>
    <recommendedName>
        <fullName evidence="1">Chitin-binding type-2 domain-containing protein</fullName>
    </recommendedName>
</protein>
<comment type="caution">
    <text evidence="2">The sequence shown here is derived from an EMBL/GenBank/DDBJ whole genome shotgun (WGS) entry which is preliminary data.</text>
</comment>
<dbReference type="GO" id="GO:0005576">
    <property type="term" value="C:extracellular region"/>
    <property type="evidence" value="ECO:0007669"/>
    <property type="project" value="InterPro"/>
</dbReference>
<evidence type="ECO:0000313" key="2">
    <source>
        <dbReference type="EMBL" id="GMT26163.1"/>
    </source>
</evidence>
<dbReference type="SUPFAM" id="SSF57625">
    <property type="entry name" value="Invertebrate chitin-binding proteins"/>
    <property type="match status" value="1"/>
</dbReference>
<evidence type="ECO:0000259" key="1">
    <source>
        <dbReference type="PROSITE" id="PS50940"/>
    </source>
</evidence>
<dbReference type="Proteomes" id="UP001432322">
    <property type="component" value="Unassembled WGS sequence"/>
</dbReference>